<dbReference type="PANTHER" id="PTHR33420:SF10">
    <property type="entry name" value="FIMBRIAE MAJOR SUBUNIT"/>
    <property type="match status" value="1"/>
</dbReference>
<dbReference type="InterPro" id="IPR050263">
    <property type="entry name" value="Bact_Fimbrial_Adh_Pro"/>
</dbReference>
<dbReference type="PATRIC" id="fig|477184.5.peg.758"/>
<evidence type="ECO:0000313" key="2">
    <source>
        <dbReference type="EMBL" id="EHK67706.1"/>
    </source>
</evidence>
<name>H0F1Y0_9BURK</name>
<accession>H0F1Y0</accession>
<proteinExistence type="predicted"/>
<dbReference type="AlphaFoldDB" id="H0F1Y0"/>
<dbReference type="SUPFAM" id="SSF49401">
    <property type="entry name" value="Bacterial adhesins"/>
    <property type="match status" value="1"/>
</dbReference>
<comment type="caution">
    <text evidence="2">The sequence shown here is derived from an EMBL/GenBank/DDBJ whole genome shotgun (WGS) entry which is preliminary data.</text>
</comment>
<dbReference type="Gene3D" id="2.60.40.1090">
    <property type="entry name" value="Fimbrial-type adhesion domain"/>
    <property type="match status" value="1"/>
</dbReference>
<dbReference type="eggNOG" id="COG3539">
    <property type="taxonomic scope" value="Bacteria"/>
</dbReference>
<gene>
    <name evidence="2" type="ORF">KYC_03832</name>
</gene>
<dbReference type="Proteomes" id="UP000003113">
    <property type="component" value="Unassembled WGS sequence"/>
</dbReference>
<protein>
    <submittedName>
        <fullName evidence="2">Frimbrial protein</fullName>
    </submittedName>
</protein>
<dbReference type="GO" id="GO:0043709">
    <property type="term" value="P:cell adhesion involved in single-species biofilm formation"/>
    <property type="evidence" value="ECO:0007669"/>
    <property type="project" value="TreeGrafter"/>
</dbReference>
<dbReference type="STRING" id="477184.KYC_03832"/>
<dbReference type="GO" id="GO:0009289">
    <property type="term" value="C:pilus"/>
    <property type="evidence" value="ECO:0007669"/>
    <property type="project" value="UniProtKB-SubCell"/>
</dbReference>
<dbReference type="InterPro" id="IPR036937">
    <property type="entry name" value="Adhesion_dom_fimbrial_sf"/>
</dbReference>
<keyword evidence="3" id="KW-1185">Reference proteome</keyword>
<dbReference type="Pfam" id="PF00419">
    <property type="entry name" value="Fimbrial"/>
    <property type="match status" value="1"/>
</dbReference>
<reference evidence="2 3" key="1">
    <citation type="journal article" date="2012" name="J. Bacteriol.">
        <title>Genome sequence of the highly efficient arsenite-oxidizing bacterium Achromobacter arsenitoxydans SY8.</title>
        <authorList>
            <person name="Li X."/>
            <person name="Hu Y."/>
            <person name="Gong J."/>
            <person name="Lin Y."/>
            <person name="Johnstone L."/>
            <person name="Rensing C."/>
            <person name="Wang G."/>
        </authorList>
    </citation>
    <scope>NUCLEOTIDE SEQUENCE [LARGE SCALE GENOMIC DNA]</scope>
    <source>
        <strain evidence="2 3">SY8</strain>
    </source>
</reference>
<feature type="domain" description="Fimbrial-type adhesion" evidence="1">
    <location>
        <begin position="23"/>
        <end position="169"/>
    </location>
</feature>
<dbReference type="PANTHER" id="PTHR33420">
    <property type="entry name" value="FIMBRIAL SUBUNIT ELFA-RELATED"/>
    <property type="match status" value="1"/>
</dbReference>
<evidence type="ECO:0000313" key="3">
    <source>
        <dbReference type="Proteomes" id="UP000003113"/>
    </source>
</evidence>
<evidence type="ECO:0000259" key="1">
    <source>
        <dbReference type="Pfam" id="PF00419"/>
    </source>
</evidence>
<dbReference type="EMBL" id="AGUF01000016">
    <property type="protein sequence ID" value="EHK67706.1"/>
    <property type="molecule type" value="Genomic_DNA"/>
</dbReference>
<dbReference type="InterPro" id="IPR000259">
    <property type="entry name" value="Adhesion_dom_fimbrial"/>
</dbReference>
<dbReference type="InterPro" id="IPR008966">
    <property type="entry name" value="Adhesion_dom_sf"/>
</dbReference>
<sequence>MLALLAGAALPIHAQTVTQGKVTFNGELIADTCAVMTESQDQVVPLPTVSVQSLDSAGDTAGSTPFQIKVDNCPATVNQVAAHFEMTNMEPAYQTLKNLATASAATNVSVQLIEADGTPIPLGSRGALYAVTGTGAARGAVMTYGGQYYALGATTPGVVTTYTQFTLAYP</sequence>
<organism evidence="2 3">
    <name type="scientific">Achromobacter arsenitoxydans SY8</name>
    <dbReference type="NCBI Taxonomy" id="477184"/>
    <lineage>
        <taxon>Bacteria</taxon>
        <taxon>Pseudomonadati</taxon>
        <taxon>Pseudomonadota</taxon>
        <taxon>Betaproteobacteria</taxon>
        <taxon>Burkholderiales</taxon>
        <taxon>Alcaligenaceae</taxon>
        <taxon>Achromobacter</taxon>
    </lineage>
</organism>